<gene>
    <name evidence="1" type="ORF">SAMN04488128_1011787</name>
</gene>
<evidence type="ECO:0000313" key="1">
    <source>
        <dbReference type="EMBL" id="SJZ83568.1"/>
    </source>
</evidence>
<reference evidence="2" key="1">
    <citation type="submission" date="2017-02" db="EMBL/GenBank/DDBJ databases">
        <authorList>
            <person name="Varghese N."/>
            <person name="Submissions S."/>
        </authorList>
    </citation>
    <scope>NUCLEOTIDE SEQUENCE [LARGE SCALE GENOMIC DNA]</scope>
    <source>
        <strain evidence="2">DSM 22224</strain>
    </source>
</reference>
<dbReference type="RefSeq" id="WP_078668360.1">
    <property type="nucleotide sequence ID" value="NZ_FUWZ01000001.1"/>
</dbReference>
<evidence type="ECO:0000313" key="2">
    <source>
        <dbReference type="Proteomes" id="UP000190367"/>
    </source>
</evidence>
<dbReference type="Proteomes" id="UP000190367">
    <property type="component" value="Unassembled WGS sequence"/>
</dbReference>
<protein>
    <submittedName>
        <fullName evidence="1">Uncharacterized protein</fullName>
    </submittedName>
</protein>
<accession>A0A1T4NXP1</accession>
<keyword evidence="2" id="KW-1185">Reference proteome</keyword>
<dbReference type="AlphaFoldDB" id="A0A1T4NXP1"/>
<dbReference type="OrthoDB" id="1377330at2"/>
<proteinExistence type="predicted"/>
<dbReference type="EMBL" id="FUWZ01000001">
    <property type="protein sequence ID" value="SJZ83568.1"/>
    <property type="molecule type" value="Genomic_DNA"/>
</dbReference>
<organism evidence="1 2">
    <name type="scientific">Chitinophaga eiseniae</name>
    <dbReference type="NCBI Taxonomy" id="634771"/>
    <lineage>
        <taxon>Bacteria</taxon>
        <taxon>Pseudomonadati</taxon>
        <taxon>Bacteroidota</taxon>
        <taxon>Chitinophagia</taxon>
        <taxon>Chitinophagales</taxon>
        <taxon>Chitinophagaceae</taxon>
        <taxon>Chitinophaga</taxon>
    </lineage>
</organism>
<name>A0A1T4NXP1_9BACT</name>
<sequence length="106" mass="12010">MLKDLVEEELKFQPFLLAGDYTFIGPEEGNAFTEFVKAVDRIAPAKGWFPSIHHSLANREAINKVLSMLPASIPLRIYVISARQSKDHLLHGTIEDYCRINNISLQ</sequence>